<organism evidence="2">
    <name type="scientific">Streptomyces sp. NBC_00060</name>
    <dbReference type="NCBI Taxonomy" id="2975636"/>
    <lineage>
        <taxon>Bacteria</taxon>
        <taxon>Bacillati</taxon>
        <taxon>Actinomycetota</taxon>
        <taxon>Actinomycetes</taxon>
        <taxon>Kitasatosporales</taxon>
        <taxon>Streptomycetaceae</taxon>
        <taxon>Streptomyces</taxon>
    </lineage>
</organism>
<dbReference type="PANTHER" id="PTHR33164:SF95">
    <property type="entry name" value="TRANSCRIPTIONAL REGULATOR"/>
    <property type="match status" value="1"/>
</dbReference>
<evidence type="ECO:0000313" key="2">
    <source>
        <dbReference type="EMBL" id="WTU44523.1"/>
    </source>
</evidence>
<dbReference type="AlphaFoldDB" id="A0AAU2H8R8"/>
<reference evidence="2" key="1">
    <citation type="submission" date="2022-10" db="EMBL/GenBank/DDBJ databases">
        <title>The complete genomes of actinobacterial strains from the NBC collection.</title>
        <authorList>
            <person name="Joergensen T.S."/>
            <person name="Alvarez Arevalo M."/>
            <person name="Sterndorff E.B."/>
            <person name="Faurdal D."/>
            <person name="Vuksanovic O."/>
            <person name="Mourched A.-S."/>
            <person name="Charusanti P."/>
            <person name="Shaw S."/>
            <person name="Blin K."/>
            <person name="Weber T."/>
        </authorList>
    </citation>
    <scope>NUCLEOTIDE SEQUENCE</scope>
    <source>
        <strain evidence="2">NBC_00060</strain>
    </source>
</reference>
<accession>A0AAU2H8R8</accession>
<sequence length="155" mass="17182">MTVSGELGVEDRPLFEGLQQWHGFLLRKAAQAVTGHAERDLCPLQVTMRQFGVLSVVAAEPGLNQRAVGCRLRIDRTTIVALVDKLEGAGLMERRRGPDRRTSALHLTEGGVARLREAQEVLAEVHQEFLSPLSAEEREALRNLLMRLVARQPGL</sequence>
<dbReference type="GO" id="GO:0003700">
    <property type="term" value="F:DNA-binding transcription factor activity"/>
    <property type="evidence" value="ECO:0007669"/>
    <property type="project" value="InterPro"/>
</dbReference>
<dbReference type="PANTHER" id="PTHR33164">
    <property type="entry name" value="TRANSCRIPTIONAL REGULATOR, MARR FAMILY"/>
    <property type="match status" value="1"/>
</dbReference>
<dbReference type="SUPFAM" id="SSF46785">
    <property type="entry name" value="Winged helix' DNA-binding domain"/>
    <property type="match status" value="1"/>
</dbReference>
<proteinExistence type="predicted"/>
<gene>
    <name evidence="2" type="ORF">OHV25_35525</name>
</gene>
<name>A0AAU2H8R8_9ACTN</name>
<dbReference type="InterPro" id="IPR039422">
    <property type="entry name" value="MarR/SlyA-like"/>
</dbReference>
<evidence type="ECO:0000259" key="1">
    <source>
        <dbReference type="PROSITE" id="PS50995"/>
    </source>
</evidence>
<dbReference type="PROSITE" id="PS50995">
    <property type="entry name" value="HTH_MARR_2"/>
    <property type="match status" value="1"/>
</dbReference>
<dbReference type="InterPro" id="IPR000835">
    <property type="entry name" value="HTH_MarR-typ"/>
</dbReference>
<dbReference type="Gene3D" id="1.10.10.10">
    <property type="entry name" value="Winged helix-like DNA-binding domain superfamily/Winged helix DNA-binding domain"/>
    <property type="match status" value="1"/>
</dbReference>
<protein>
    <submittedName>
        <fullName evidence="2">MarR family transcriptional regulator</fullName>
    </submittedName>
</protein>
<feature type="domain" description="HTH marR-type" evidence="1">
    <location>
        <begin position="19"/>
        <end position="150"/>
    </location>
</feature>
<dbReference type="PRINTS" id="PR00598">
    <property type="entry name" value="HTHMARR"/>
</dbReference>
<dbReference type="GO" id="GO:0006950">
    <property type="term" value="P:response to stress"/>
    <property type="evidence" value="ECO:0007669"/>
    <property type="project" value="TreeGrafter"/>
</dbReference>
<dbReference type="Pfam" id="PF12802">
    <property type="entry name" value="MarR_2"/>
    <property type="match status" value="1"/>
</dbReference>
<dbReference type="InterPro" id="IPR036388">
    <property type="entry name" value="WH-like_DNA-bd_sf"/>
</dbReference>
<dbReference type="EMBL" id="CP108253">
    <property type="protein sequence ID" value="WTU44523.1"/>
    <property type="molecule type" value="Genomic_DNA"/>
</dbReference>
<dbReference type="InterPro" id="IPR036390">
    <property type="entry name" value="WH_DNA-bd_sf"/>
</dbReference>
<dbReference type="SMART" id="SM00347">
    <property type="entry name" value="HTH_MARR"/>
    <property type="match status" value="1"/>
</dbReference>